<dbReference type="GO" id="GO:0005634">
    <property type="term" value="C:nucleus"/>
    <property type="evidence" value="ECO:0007669"/>
    <property type="project" value="TreeGrafter"/>
</dbReference>
<dbReference type="SUPFAM" id="SSF52540">
    <property type="entry name" value="P-loop containing nucleoside triphosphate hydrolases"/>
    <property type="match status" value="1"/>
</dbReference>
<dbReference type="InterPro" id="IPR026741">
    <property type="entry name" value="SNO"/>
</dbReference>
<dbReference type="EMBL" id="UZAG01004114">
    <property type="protein sequence ID" value="VDO16390.1"/>
    <property type="molecule type" value="Genomic_DNA"/>
</dbReference>
<evidence type="ECO:0000313" key="3">
    <source>
        <dbReference type="EMBL" id="VDO16390.1"/>
    </source>
</evidence>
<reference evidence="3 4" key="1">
    <citation type="submission" date="2018-11" db="EMBL/GenBank/DDBJ databases">
        <authorList>
            <consortium name="Pathogen Informatics"/>
        </authorList>
    </citation>
    <scope>NUCLEOTIDE SEQUENCE [LARGE SCALE GENOMIC DNA]</scope>
</reference>
<dbReference type="PANTHER" id="PTHR12706:SF30">
    <property type="entry name" value="PROTEIN STRAWBERRY NOTCH-RELATED"/>
    <property type="match status" value="1"/>
</dbReference>
<dbReference type="Pfam" id="PF13871">
    <property type="entry name" value="Helicase_C_4"/>
    <property type="match status" value="1"/>
</dbReference>
<proteinExistence type="inferred from homology"/>
<sequence length="245" mass="27605">MELPWSADKAIQQFGRTHRSNQVSAPEYIFLISELAGEKRFASIVAKRLESLGALTHGDRRATESRDLSQFNLDTRYGRAALDVLLRTVTGLLDPPLIPPPKDYKPGNFIIDMQCYMEGVGLLSLDNGVYTIEKESATIPKFLNRLLGLPVHAQNALFQYFSDIVAELVAQAKHDGTYDMGIMDLGMGGDEARKLETRVFMGRYESGFFRVEIHKIGVERGVSWEDAYAIWKDHHEDQDGFYLAS</sequence>
<accession>A0A3P7T449</accession>
<feature type="domain" description="Strawberry notch helicase C" evidence="2">
    <location>
        <begin position="1"/>
        <end position="184"/>
    </location>
</feature>
<name>A0A3P7T449_9BILA</name>
<dbReference type="InterPro" id="IPR027417">
    <property type="entry name" value="P-loop_NTPase"/>
</dbReference>
<keyword evidence="4" id="KW-1185">Reference proteome</keyword>
<dbReference type="PANTHER" id="PTHR12706">
    <property type="entry name" value="STRAWBERRY NOTCH-RELATED"/>
    <property type="match status" value="1"/>
</dbReference>
<dbReference type="GO" id="GO:0042393">
    <property type="term" value="F:histone binding"/>
    <property type="evidence" value="ECO:0007669"/>
    <property type="project" value="TreeGrafter"/>
</dbReference>
<dbReference type="AlphaFoldDB" id="A0A3P7T449"/>
<dbReference type="Proteomes" id="UP000280834">
    <property type="component" value="Unassembled WGS sequence"/>
</dbReference>
<gene>
    <name evidence="3" type="ORF">BTMF_LOCUS4235</name>
</gene>
<protein>
    <recommendedName>
        <fullName evidence="2">Strawberry notch helicase C domain-containing protein</fullName>
    </recommendedName>
</protein>
<comment type="similarity">
    <text evidence="1">Belongs to the SBNO family.</text>
</comment>
<dbReference type="GO" id="GO:0006355">
    <property type="term" value="P:regulation of DNA-templated transcription"/>
    <property type="evidence" value="ECO:0007669"/>
    <property type="project" value="InterPro"/>
</dbReference>
<evidence type="ECO:0000259" key="2">
    <source>
        <dbReference type="Pfam" id="PF13871"/>
    </source>
</evidence>
<evidence type="ECO:0000256" key="1">
    <source>
        <dbReference type="ARBA" id="ARBA00006992"/>
    </source>
</evidence>
<feature type="non-terminal residue" evidence="3">
    <location>
        <position position="245"/>
    </location>
</feature>
<organism evidence="3 4">
    <name type="scientific">Brugia timori</name>
    <dbReference type="NCBI Taxonomy" id="42155"/>
    <lineage>
        <taxon>Eukaryota</taxon>
        <taxon>Metazoa</taxon>
        <taxon>Ecdysozoa</taxon>
        <taxon>Nematoda</taxon>
        <taxon>Chromadorea</taxon>
        <taxon>Rhabditida</taxon>
        <taxon>Spirurina</taxon>
        <taxon>Spiruromorpha</taxon>
        <taxon>Filarioidea</taxon>
        <taxon>Onchocercidae</taxon>
        <taxon>Brugia</taxon>
    </lineage>
</organism>
<dbReference type="InterPro" id="IPR026937">
    <property type="entry name" value="SBNO_Helicase_C_dom"/>
</dbReference>
<evidence type="ECO:0000313" key="4">
    <source>
        <dbReference type="Proteomes" id="UP000280834"/>
    </source>
</evidence>
<dbReference type="GO" id="GO:0031490">
    <property type="term" value="F:chromatin DNA binding"/>
    <property type="evidence" value="ECO:0007669"/>
    <property type="project" value="TreeGrafter"/>
</dbReference>